<dbReference type="SMART" id="SM00852">
    <property type="entry name" value="MoCF_biosynth"/>
    <property type="match status" value="1"/>
</dbReference>
<dbReference type="Proteomes" id="UP001151287">
    <property type="component" value="Unassembled WGS sequence"/>
</dbReference>
<dbReference type="AlphaFoldDB" id="A0A9Q0C101"/>
<dbReference type="HAMAP" id="MF_00226_B">
    <property type="entry name" value="CinA_B"/>
    <property type="match status" value="1"/>
</dbReference>
<dbReference type="OrthoDB" id="448496at2759"/>
<name>A0A9Q0C101_9POAL</name>
<organism evidence="2 3">
    <name type="scientific">Rhynchospora breviuscula</name>
    <dbReference type="NCBI Taxonomy" id="2022672"/>
    <lineage>
        <taxon>Eukaryota</taxon>
        <taxon>Viridiplantae</taxon>
        <taxon>Streptophyta</taxon>
        <taxon>Embryophyta</taxon>
        <taxon>Tracheophyta</taxon>
        <taxon>Spermatophyta</taxon>
        <taxon>Magnoliopsida</taxon>
        <taxon>Liliopsida</taxon>
        <taxon>Poales</taxon>
        <taxon>Cyperaceae</taxon>
        <taxon>Cyperoideae</taxon>
        <taxon>Rhynchosporeae</taxon>
        <taxon>Rhynchospora</taxon>
    </lineage>
</organism>
<dbReference type="EMBL" id="JAMQYH010000029">
    <property type="protein sequence ID" value="KAJ1684542.1"/>
    <property type="molecule type" value="Genomic_DNA"/>
</dbReference>
<dbReference type="PIRSF" id="PIRSF006728">
    <property type="entry name" value="CinA"/>
    <property type="match status" value="1"/>
</dbReference>
<accession>A0A9Q0C101</accession>
<keyword evidence="3" id="KW-1185">Reference proteome</keyword>
<protein>
    <recommendedName>
        <fullName evidence="1">MoaB/Mog domain-containing protein</fullName>
    </recommendedName>
</protein>
<dbReference type="PANTHER" id="PTHR13939">
    <property type="entry name" value="NICOTINAMIDE-NUCLEOTIDE AMIDOHYDROLASE PNCC"/>
    <property type="match status" value="1"/>
</dbReference>
<dbReference type="InterPro" id="IPR008136">
    <property type="entry name" value="CinA_C"/>
</dbReference>
<comment type="caution">
    <text evidence="2">The sequence shown here is derived from an EMBL/GenBank/DDBJ whole genome shotgun (WGS) entry which is preliminary data.</text>
</comment>
<dbReference type="PANTHER" id="PTHR13939:SF0">
    <property type="entry name" value="NMN AMIDOHYDROLASE-LIKE PROTEIN YFAY"/>
    <property type="match status" value="1"/>
</dbReference>
<reference evidence="2" key="1">
    <citation type="journal article" date="2022" name="Cell">
        <title>Repeat-based holocentromeres influence genome architecture and karyotype evolution.</title>
        <authorList>
            <person name="Hofstatter P.G."/>
            <person name="Thangavel G."/>
            <person name="Lux T."/>
            <person name="Neumann P."/>
            <person name="Vondrak T."/>
            <person name="Novak P."/>
            <person name="Zhang M."/>
            <person name="Costa L."/>
            <person name="Castellani M."/>
            <person name="Scott A."/>
            <person name="Toegelov H."/>
            <person name="Fuchs J."/>
            <person name="Mata-Sucre Y."/>
            <person name="Dias Y."/>
            <person name="Vanzela A.L.L."/>
            <person name="Huettel B."/>
            <person name="Almeida C.C.S."/>
            <person name="Simkova H."/>
            <person name="Souza G."/>
            <person name="Pedrosa-Harand A."/>
            <person name="Macas J."/>
            <person name="Mayer K.F.X."/>
            <person name="Houben A."/>
            <person name="Marques A."/>
        </authorList>
    </citation>
    <scope>NUCLEOTIDE SEQUENCE</scope>
    <source>
        <strain evidence="2">RhyBre1mFocal</strain>
    </source>
</reference>
<dbReference type="NCBIfam" id="TIGR00199">
    <property type="entry name" value="PncC_domain"/>
    <property type="match status" value="1"/>
</dbReference>
<dbReference type="InterPro" id="IPR036425">
    <property type="entry name" value="MoaB/Mog-like_dom_sf"/>
</dbReference>
<gene>
    <name evidence="2" type="ORF">LUZ63_020297</name>
</gene>
<dbReference type="Gene3D" id="3.90.950.20">
    <property type="entry name" value="CinA-like"/>
    <property type="match status" value="1"/>
</dbReference>
<dbReference type="NCBIfam" id="TIGR00200">
    <property type="entry name" value="cinA_nterm"/>
    <property type="match status" value="1"/>
</dbReference>
<dbReference type="NCBIfam" id="NF001813">
    <property type="entry name" value="PRK00549.1"/>
    <property type="match status" value="1"/>
</dbReference>
<evidence type="ECO:0000313" key="2">
    <source>
        <dbReference type="EMBL" id="KAJ1684542.1"/>
    </source>
</evidence>
<dbReference type="SUPFAM" id="SSF53218">
    <property type="entry name" value="Molybdenum cofactor biosynthesis proteins"/>
    <property type="match status" value="1"/>
</dbReference>
<dbReference type="InterPro" id="IPR008135">
    <property type="entry name" value="Competence-induced_CinA"/>
</dbReference>
<sequence>MASATPTAAVVVTGTEVLTGRVVDRNGPFLAERLRQLGVDVGRVVVVGDRRDDLASALTYLLAEHDLVITSGGLGPTADDLTVEVVAGVQGRTLRRDEALEQRVRDRVADITRRRGWSTPGEVMEAGIRKQALVPEGAHVLEPVGTAPGVVLTPADGDGPPVVVLPGPPGELQPMWQAAEEDDLVRGVLARASEIRQGTVRIWGPPEAELAALLRDVEDAGGPLEEQGLEVTTCLRKGELEVVTRYAPPAAAAYDALVAALHERFGAQVFADDARSVDDVVAEALLARGESVATGESCTAGMLAARFADRPGSSAYLLGGLVTYANQAKVDLLGVPQHLLESVGAVSAEVAEAMAAGARERVGATYGIGVTGVAGPDGGTPEKPVGLVHVCLVGPSGARPLELQLGGPRDEVRLRTTIAALHLLREELAEAAGA</sequence>
<dbReference type="SUPFAM" id="SSF142433">
    <property type="entry name" value="CinA-like"/>
    <property type="match status" value="1"/>
</dbReference>
<dbReference type="InterPro" id="IPR001453">
    <property type="entry name" value="MoaB/Mog_dom"/>
</dbReference>
<dbReference type="InterPro" id="IPR036653">
    <property type="entry name" value="CinA-like_C"/>
</dbReference>
<dbReference type="Gene3D" id="3.40.980.10">
    <property type="entry name" value="MoaB/Mog-like domain"/>
    <property type="match status" value="1"/>
</dbReference>
<evidence type="ECO:0000259" key="1">
    <source>
        <dbReference type="SMART" id="SM00852"/>
    </source>
</evidence>
<dbReference type="Pfam" id="PF02464">
    <property type="entry name" value="CinA"/>
    <property type="match status" value="1"/>
</dbReference>
<dbReference type="InterPro" id="IPR050101">
    <property type="entry name" value="CinA"/>
</dbReference>
<feature type="domain" description="MoaB/Mog" evidence="1">
    <location>
        <begin position="9"/>
        <end position="187"/>
    </location>
</feature>
<evidence type="ECO:0000313" key="3">
    <source>
        <dbReference type="Proteomes" id="UP001151287"/>
    </source>
</evidence>
<dbReference type="Pfam" id="PF00994">
    <property type="entry name" value="MoCF_biosynth"/>
    <property type="match status" value="1"/>
</dbReference>
<proteinExistence type="inferred from homology"/>